<dbReference type="Pfam" id="PF22920">
    <property type="entry name" value="UvrC_RNaseH"/>
    <property type="match status" value="1"/>
</dbReference>
<name>K1SX03_9ZZZZ</name>
<protein>
    <submittedName>
        <fullName evidence="3">Excinuclease ABC subunit C</fullName>
    </submittedName>
</protein>
<dbReference type="Gene3D" id="3.30.420.340">
    <property type="entry name" value="UvrC, RNAse H endonuclease domain"/>
    <property type="match status" value="1"/>
</dbReference>
<dbReference type="GO" id="GO:0009380">
    <property type="term" value="C:excinuclease repair complex"/>
    <property type="evidence" value="ECO:0007669"/>
    <property type="project" value="TreeGrafter"/>
</dbReference>
<evidence type="ECO:0000259" key="2">
    <source>
        <dbReference type="PROSITE" id="PS50165"/>
    </source>
</evidence>
<feature type="coiled-coil region" evidence="1">
    <location>
        <begin position="249"/>
        <end position="276"/>
    </location>
</feature>
<dbReference type="InterPro" id="IPR001162">
    <property type="entry name" value="UvrC_RNase_H_dom"/>
</dbReference>
<dbReference type="Pfam" id="PF08459">
    <property type="entry name" value="UvrC_RNaseH_dom"/>
    <property type="match status" value="1"/>
</dbReference>
<dbReference type="EMBL" id="AJWZ01006404">
    <property type="protein sequence ID" value="EKC59884.1"/>
    <property type="molecule type" value="Genomic_DNA"/>
</dbReference>
<dbReference type="PANTHER" id="PTHR30562:SF1">
    <property type="entry name" value="UVRABC SYSTEM PROTEIN C"/>
    <property type="match status" value="1"/>
</dbReference>
<dbReference type="GO" id="GO:0009381">
    <property type="term" value="F:excinuclease ABC activity"/>
    <property type="evidence" value="ECO:0007669"/>
    <property type="project" value="InterPro"/>
</dbReference>
<dbReference type="PANTHER" id="PTHR30562">
    <property type="entry name" value="UVRC/OXIDOREDUCTASE"/>
    <property type="match status" value="1"/>
</dbReference>
<proteinExistence type="predicted"/>
<sequence length="277" mass="32123">MRDKIFAIDRISQRQKVSNISENDIDVIGLARKDEEVCIEMFYVRNSKMIGRDHYIFKGLEDEEDSEIISSFIKQYYMGRTILPNKIMIKEEIEDKDAIEMLLTESAGRKVEIKTPQKGEKLKFVEMAENNALITLQNKEKDKYNILAELKHVLNLEKLPRKIECYDISNLSGTNMVAGMCVMQDGIIKKEMARRFKIKEVVGQDDPACMEEVVTRRLRHSVPILNEDKPNGFGELPDVIFADGGITQIHAIQQAIRNVNKEIEQKQKKKHRINRKR</sequence>
<keyword evidence="1" id="KW-0175">Coiled coil</keyword>
<accession>K1SX03</accession>
<organism evidence="3">
    <name type="scientific">human gut metagenome</name>
    <dbReference type="NCBI Taxonomy" id="408170"/>
    <lineage>
        <taxon>unclassified sequences</taxon>
        <taxon>metagenomes</taxon>
        <taxon>organismal metagenomes</taxon>
    </lineage>
</organism>
<gene>
    <name evidence="3" type="ORF">OBE_09252</name>
</gene>
<evidence type="ECO:0000256" key="1">
    <source>
        <dbReference type="SAM" id="Coils"/>
    </source>
</evidence>
<feature type="domain" description="UvrC family homology region profile" evidence="2">
    <location>
        <begin position="27"/>
        <end position="256"/>
    </location>
</feature>
<evidence type="ECO:0000313" key="3">
    <source>
        <dbReference type="EMBL" id="EKC59884.1"/>
    </source>
</evidence>
<dbReference type="AlphaFoldDB" id="K1SX03"/>
<dbReference type="PROSITE" id="PS50165">
    <property type="entry name" value="UVRC"/>
    <property type="match status" value="1"/>
</dbReference>
<dbReference type="InterPro" id="IPR038476">
    <property type="entry name" value="UvrC_RNase_H_dom_sf"/>
</dbReference>
<dbReference type="GO" id="GO:0006974">
    <property type="term" value="P:DNA damage response"/>
    <property type="evidence" value="ECO:0007669"/>
    <property type="project" value="TreeGrafter"/>
</dbReference>
<reference evidence="3" key="1">
    <citation type="journal article" date="2013" name="Environ. Microbiol.">
        <title>Microbiota from the distal guts of lean and obese adolescents exhibit partial functional redundancy besides clear differences in community structure.</title>
        <authorList>
            <person name="Ferrer M."/>
            <person name="Ruiz A."/>
            <person name="Lanza F."/>
            <person name="Haange S.B."/>
            <person name="Oberbach A."/>
            <person name="Till H."/>
            <person name="Bargiela R."/>
            <person name="Campoy C."/>
            <person name="Segura M.T."/>
            <person name="Richter M."/>
            <person name="von Bergen M."/>
            <person name="Seifert J."/>
            <person name="Suarez A."/>
        </authorList>
    </citation>
    <scope>NUCLEOTIDE SEQUENCE</scope>
</reference>
<dbReference type="InterPro" id="IPR050066">
    <property type="entry name" value="UvrABC_protein_C"/>
</dbReference>
<comment type="caution">
    <text evidence="3">The sequence shown here is derived from an EMBL/GenBank/DDBJ whole genome shotgun (WGS) entry which is preliminary data.</text>
</comment>